<reference evidence="1 2" key="1">
    <citation type="submission" date="2022-01" db="EMBL/GenBank/DDBJ databases">
        <title>A chromosomal length assembly of Cordylochernes scorpioides.</title>
        <authorList>
            <person name="Zeh D."/>
            <person name="Zeh J."/>
        </authorList>
    </citation>
    <scope>NUCLEOTIDE SEQUENCE [LARGE SCALE GENOMIC DNA]</scope>
    <source>
        <strain evidence="1">IN4F17</strain>
        <tissue evidence="1">Whole Body</tissue>
    </source>
</reference>
<protein>
    <submittedName>
        <fullName evidence="1">Uncharacterized protein</fullName>
    </submittedName>
</protein>
<dbReference type="Proteomes" id="UP001235939">
    <property type="component" value="Chromosome 03"/>
</dbReference>
<gene>
    <name evidence="1" type="ORF">LAZ67_3005761</name>
</gene>
<dbReference type="PANTHER" id="PTHR46114">
    <property type="entry name" value="APPLE DOMAIN-CONTAINING PROTEIN"/>
    <property type="match status" value="1"/>
</dbReference>
<keyword evidence="2" id="KW-1185">Reference proteome</keyword>
<name>A0ABY6KDN4_9ARAC</name>
<evidence type="ECO:0000313" key="2">
    <source>
        <dbReference type="Proteomes" id="UP001235939"/>
    </source>
</evidence>
<accession>A0ABY6KDN4</accession>
<organism evidence="1 2">
    <name type="scientific">Cordylochernes scorpioides</name>
    <dbReference type="NCBI Taxonomy" id="51811"/>
    <lineage>
        <taxon>Eukaryota</taxon>
        <taxon>Metazoa</taxon>
        <taxon>Ecdysozoa</taxon>
        <taxon>Arthropoda</taxon>
        <taxon>Chelicerata</taxon>
        <taxon>Arachnida</taxon>
        <taxon>Pseudoscorpiones</taxon>
        <taxon>Cheliferoidea</taxon>
        <taxon>Chernetidae</taxon>
        <taxon>Cordylochernes</taxon>
    </lineage>
</organism>
<proteinExistence type="predicted"/>
<sequence>MSLKIHFLHSHLDFFPDNLGAVSDEHGERFHQAISSMEKRYQGKWSPAMLADDCWALKRDLPQANSTTELQEGQVVGKLLAGGGRQGAGQLEVETSQAGCHHWTEVSVHSDVPPHCLVVTGQSQTEQDSIPRLLAHWTLAVDHGDQEGEDQKPGRCPKDQPFCSLRYSLHHADECQQPEMRMWLAFLDYPETWYLDIRAPQHTSFSRYEPTSKKPLEPNFGHRVSLHHTDEGQQPETHSWLTFLDLSRNWDGQISRSKLNKRLVYFCSTRWRSVI</sequence>
<dbReference type="PANTHER" id="PTHR46114:SF2">
    <property type="entry name" value="CULLIN N-TERMINAL DOMAIN-CONTAINING PROTEIN"/>
    <property type="match status" value="1"/>
</dbReference>
<dbReference type="EMBL" id="CP092865">
    <property type="protein sequence ID" value="UYV65867.1"/>
    <property type="molecule type" value="Genomic_DNA"/>
</dbReference>
<evidence type="ECO:0000313" key="1">
    <source>
        <dbReference type="EMBL" id="UYV65867.1"/>
    </source>
</evidence>